<evidence type="ECO:0000256" key="5">
    <source>
        <dbReference type="ARBA" id="ARBA00023027"/>
    </source>
</evidence>
<proteinExistence type="predicted"/>
<dbReference type="Pfam" id="PF02826">
    <property type="entry name" value="2-Hacid_dh_C"/>
    <property type="match status" value="2"/>
</dbReference>
<dbReference type="Pfam" id="PF19304">
    <property type="entry name" value="PGDH_inter"/>
    <property type="match status" value="1"/>
</dbReference>
<dbReference type="CDD" id="cd12173">
    <property type="entry name" value="PGDH_4"/>
    <property type="match status" value="1"/>
</dbReference>
<dbReference type="Pfam" id="PF00389">
    <property type="entry name" value="2-Hacid_dh"/>
    <property type="match status" value="1"/>
</dbReference>
<feature type="domain" description="D-3-phosphoglycerate dehydrogenase ASB" evidence="8">
    <location>
        <begin position="308"/>
        <end position="386"/>
    </location>
</feature>
<feature type="domain" description="D-isomer specific 2-hydroxyacid dehydrogenase NAD-binding" evidence="7">
    <location>
        <begin position="112"/>
        <end position="204"/>
    </location>
</feature>
<dbReference type="Gene3D" id="3.30.1330.90">
    <property type="entry name" value="D-3-phosphoglycerate dehydrogenase, domain 3"/>
    <property type="match status" value="1"/>
</dbReference>
<evidence type="ECO:0000256" key="4">
    <source>
        <dbReference type="ARBA" id="ARBA00023002"/>
    </source>
</evidence>
<dbReference type="Gene3D" id="3.40.50.720">
    <property type="entry name" value="NAD(P)-binding Rossmann-like Domain"/>
    <property type="match status" value="4"/>
</dbReference>
<gene>
    <name evidence="9" type="ORF">MDA_GLEAN10024850</name>
</gene>
<keyword evidence="10" id="KW-1185">Reference proteome</keyword>
<dbReference type="Proteomes" id="UP000010556">
    <property type="component" value="Unassembled WGS sequence"/>
</dbReference>
<dbReference type="PROSITE" id="PS00065">
    <property type="entry name" value="D_2_HYDROXYACID_DH_1"/>
    <property type="match status" value="1"/>
</dbReference>
<dbReference type="InterPro" id="IPR006139">
    <property type="entry name" value="D-isomer_2_OHA_DH_cat_dom"/>
</dbReference>
<feature type="domain" description="D-isomer specific 2-hydroxyacid dehydrogenase NAD-binding" evidence="7">
    <location>
        <begin position="205"/>
        <end position="263"/>
    </location>
</feature>
<comment type="subunit">
    <text evidence="1">Homotetramer.</text>
</comment>
<dbReference type="InterPro" id="IPR036291">
    <property type="entry name" value="NAD(P)-bd_dom_sf"/>
</dbReference>
<keyword evidence="4" id="KW-0560">Oxidoreductase</keyword>
<evidence type="ECO:0000256" key="2">
    <source>
        <dbReference type="ARBA" id="ARBA00022553"/>
    </source>
</evidence>
<dbReference type="InterPro" id="IPR029009">
    <property type="entry name" value="ASB_dom_sf"/>
</dbReference>
<keyword evidence="5" id="KW-0520">NAD</keyword>
<dbReference type="FunFam" id="3.40.50.720:FF:000616">
    <property type="entry name" value="D-3-phosphoglycerate dehydrogenase 2 chloroplastic"/>
    <property type="match status" value="1"/>
</dbReference>
<dbReference type="InterPro" id="IPR006140">
    <property type="entry name" value="D-isomer_DH_NAD-bd"/>
</dbReference>
<dbReference type="GO" id="GO:0004617">
    <property type="term" value="F:phosphoglycerate dehydrogenase activity"/>
    <property type="evidence" value="ECO:0007669"/>
    <property type="project" value="TreeGrafter"/>
</dbReference>
<dbReference type="SUPFAM" id="SSF52283">
    <property type="entry name" value="Formate/glycerate dehydrogenase catalytic domain-like"/>
    <property type="match status" value="1"/>
</dbReference>
<dbReference type="InterPro" id="IPR045626">
    <property type="entry name" value="PGDH_ASB_dom"/>
</dbReference>
<dbReference type="PANTHER" id="PTHR42938">
    <property type="entry name" value="FORMATE DEHYDROGENASE 1"/>
    <property type="match status" value="1"/>
</dbReference>
<dbReference type="EMBL" id="KB106585">
    <property type="protein sequence ID" value="ELK30865.1"/>
    <property type="molecule type" value="Genomic_DNA"/>
</dbReference>
<dbReference type="PANTHER" id="PTHR42938:SF22">
    <property type="entry name" value="D-3-PHOSPHOGLYCERATE DEHYDROGENASE"/>
    <property type="match status" value="1"/>
</dbReference>
<organism evidence="9 10">
    <name type="scientific">Myotis davidii</name>
    <name type="common">David's myotis</name>
    <dbReference type="NCBI Taxonomy" id="225400"/>
    <lineage>
        <taxon>Eukaryota</taxon>
        <taxon>Metazoa</taxon>
        <taxon>Chordata</taxon>
        <taxon>Craniata</taxon>
        <taxon>Vertebrata</taxon>
        <taxon>Euteleostomi</taxon>
        <taxon>Mammalia</taxon>
        <taxon>Eutheria</taxon>
        <taxon>Laurasiatheria</taxon>
        <taxon>Chiroptera</taxon>
        <taxon>Yangochiroptera</taxon>
        <taxon>Vespertilionidae</taxon>
        <taxon>Myotis</taxon>
    </lineage>
</organism>
<accession>L5LXW9</accession>
<evidence type="ECO:0000313" key="10">
    <source>
        <dbReference type="Proteomes" id="UP000010556"/>
    </source>
</evidence>
<name>L5LXW9_MYODS</name>
<feature type="domain" description="D-isomer specific 2-hydroxyacid dehydrogenase catalytic" evidence="6">
    <location>
        <begin position="9"/>
        <end position="295"/>
    </location>
</feature>
<dbReference type="GO" id="GO:0051287">
    <property type="term" value="F:NAD binding"/>
    <property type="evidence" value="ECO:0007669"/>
    <property type="project" value="InterPro"/>
</dbReference>
<dbReference type="FunFam" id="3.30.1330.90:FF:000005">
    <property type="entry name" value="D-3-phosphoglycerate dehydrogenase"/>
    <property type="match status" value="1"/>
</dbReference>
<dbReference type="SUPFAM" id="SSF51735">
    <property type="entry name" value="NAD(P)-binding Rossmann-fold domains"/>
    <property type="match status" value="1"/>
</dbReference>
<keyword evidence="3" id="KW-0007">Acetylation</keyword>
<dbReference type="InterPro" id="IPR029752">
    <property type="entry name" value="D-isomer_DH_CS1"/>
</dbReference>
<dbReference type="SUPFAM" id="SSF143548">
    <property type="entry name" value="Serine metabolism enzymes domain"/>
    <property type="match status" value="1"/>
</dbReference>
<keyword evidence="2" id="KW-0597">Phosphoprotein</keyword>
<evidence type="ECO:0000259" key="6">
    <source>
        <dbReference type="Pfam" id="PF00389"/>
    </source>
</evidence>
<dbReference type="FunFam" id="3.40.50.720:FF:000038">
    <property type="entry name" value="D-3-phosphoglycerate dehydrogenase"/>
    <property type="match status" value="1"/>
</dbReference>
<protein>
    <submittedName>
        <fullName evidence="9">D-3-phosphoglycerate dehydrogenase</fullName>
    </submittedName>
</protein>
<evidence type="ECO:0000256" key="1">
    <source>
        <dbReference type="ARBA" id="ARBA00011881"/>
    </source>
</evidence>
<reference evidence="10" key="1">
    <citation type="journal article" date="2013" name="Science">
        <title>Comparative analysis of bat genomes provides insight into the evolution of flight and immunity.</title>
        <authorList>
            <person name="Zhang G."/>
            <person name="Cowled C."/>
            <person name="Shi Z."/>
            <person name="Huang Z."/>
            <person name="Bishop-Lilly K.A."/>
            <person name="Fang X."/>
            <person name="Wynne J.W."/>
            <person name="Xiong Z."/>
            <person name="Baker M.L."/>
            <person name="Zhao W."/>
            <person name="Tachedjian M."/>
            <person name="Zhu Y."/>
            <person name="Zhou P."/>
            <person name="Jiang X."/>
            <person name="Ng J."/>
            <person name="Yang L."/>
            <person name="Wu L."/>
            <person name="Xiao J."/>
            <person name="Feng Y."/>
            <person name="Chen Y."/>
            <person name="Sun X."/>
            <person name="Zhang Y."/>
            <person name="Marsh G.A."/>
            <person name="Crameri G."/>
            <person name="Broder C.C."/>
            <person name="Frey K.G."/>
            <person name="Wang L.F."/>
            <person name="Wang J."/>
        </authorList>
    </citation>
    <scope>NUCLEOTIDE SEQUENCE [LARGE SCALE GENOMIC DNA]</scope>
</reference>
<evidence type="ECO:0000256" key="3">
    <source>
        <dbReference type="ARBA" id="ARBA00022990"/>
    </source>
</evidence>
<sequence length="564" mass="59285">MAFANLQKVLISDSLDPCCRKILQDGGLQVVEKQNLSKEELIAELQDCEGLIVRSATKVTADVINAAEKLQVVGRAGTGVDNVDLEAATRKGILVMNTPNGNSLSAAELTCGMIMCLARQIPQATASMKNGKWDRKKFMGTELNGKTLGILGLGRIGREVAVRMQSFGMKTVGYDPIISPEVSASFGVQQLPLEEIWPLCDFITKGVRVVNCARGGIVDEGALLRALQSGQCAGAALDVFTEEPPRDRALVDHENVISCPHLGASTKEAQSRCGEEIAVQFVDMVKGRALAGVVNAQALTSAFSPHTKPWLGLAEALGTLMRAWAGSPKGTIQVVTQGLSLKNAGNCLSPAVIVGLLRDASNHADVNLVNAKLLVKEAGLNVTSSHNPAVPGEQGCGEGLLSVALAGAPYEAVGFVQGTTPVLQALNGAAFRPEVTSSHNPAVPGEQGCGEGLLSVALAGAPYEAVGFVQGTTPVLQALNGAAFRPEVPLRRGLPLLLFRAQPSNPAMLPTMIGLLAEAGVQLLSYQTSVVSDGETWHVMGISSLLPSLDAWKQHVTEAFQFHF</sequence>
<evidence type="ECO:0000313" key="9">
    <source>
        <dbReference type="EMBL" id="ELK30865.1"/>
    </source>
</evidence>
<dbReference type="AlphaFoldDB" id="L5LXW9"/>
<evidence type="ECO:0000259" key="7">
    <source>
        <dbReference type="Pfam" id="PF02826"/>
    </source>
</evidence>
<evidence type="ECO:0000259" key="8">
    <source>
        <dbReference type="Pfam" id="PF19304"/>
    </source>
</evidence>